<protein>
    <submittedName>
        <fullName evidence="4">M23 family metallopeptidase</fullName>
    </submittedName>
</protein>
<dbReference type="InterPro" id="IPR011055">
    <property type="entry name" value="Dup_hybrid_motif"/>
</dbReference>
<dbReference type="AlphaFoldDB" id="A0A9D2CKD2"/>
<organism evidence="4 5">
    <name type="scientific">Candidatus Bacteroides pullicola</name>
    <dbReference type="NCBI Taxonomy" id="2838475"/>
    <lineage>
        <taxon>Bacteria</taxon>
        <taxon>Pseudomonadati</taxon>
        <taxon>Bacteroidota</taxon>
        <taxon>Bacteroidia</taxon>
        <taxon>Bacteroidales</taxon>
        <taxon>Bacteroidaceae</taxon>
        <taxon>Bacteroides</taxon>
    </lineage>
</organism>
<reference evidence="4" key="1">
    <citation type="journal article" date="2021" name="PeerJ">
        <title>Extensive microbial diversity within the chicken gut microbiome revealed by metagenomics and culture.</title>
        <authorList>
            <person name="Gilroy R."/>
            <person name="Ravi A."/>
            <person name="Getino M."/>
            <person name="Pursley I."/>
            <person name="Horton D.L."/>
            <person name="Alikhan N.F."/>
            <person name="Baker D."/>
            <person name="Gharbi K."/>
            <person name="Hall N."/>
            <person name="Watson M."/>
            <person name="Adriaenssens E.M."/>
            <person name="Foster-Nyarko E."/>
            <person name="Jarju S."/>
            <person name="Secka A."/>
            <person name="Antonio M."/>
            <person name="Oren A."/>
            <person name="Chaudhuri R.R."/>
            <person name="La Ragione R."/>
            <person name="Hildebrand F."/>
            <person name="Pallen M.J."/>
        </authorList>
    </citation>
    <scope>NUCLEOTIDE SEQUENCE</scope>
    <source>
        <strain evidence="4">Gambia2-208</strain>
    </source>
</reference>
<dbReference type="GO" id="GO:0004222">
    <property type="term" value="F:metalloendopeptidase activity"/>
    <property type="evidence" value="ECO:0007669"/>
    <property type="project" value="TreeGrafter"/>
</dbReference>
<dbReference type="EMBL" id="DXCV01000061">
    <property type="protein sequence ID" value="HIY88867.1"/>
    <property type="molecule type" value="Genomic_DNA"/>
</dbReference>
<dbReference type="CDD" id="cd12797">
    <property type="entry name" value="M23_peptidase"/>
    <property type="match status" value="1"/>
</dbReference>
<evidence type="ECO:0000313" key="4">
    <source>
        <dbReference type="EMBL" id="HIY88867.1"/>
    </source>
</evidence>
<feature type="signal peptide" evidence="2">
    <location>
        <begin position="1"/>
        <end position="22"/>
    </location>
</feature>
<dbReference type="InterPro" id="IPR016047">
    <property type="entry name" value="M23ase_b-sheet_dom"/>
</dbReference>
<feature type="domain" description="M23ase beta-sheet core" evidence="3">
    <location>
        <begin position="111"/>
        <end position="203"/>
    </location>
</feature>
<feature type="compositionally biased region" description="Low complexity" evidence="1">
    <location>
        <begin position="61"/>
        <end position="70"/>
    </location>
</feature>
<accession>A0A9D2CKD2</accession>
<name>A0A9D2CKD2_9BACE</name>
<sequence length="224" mass="24746">MKRWMMMMLIGGCVMLPSAVRAQFHTVRYDYGHCRLEVVDAASGSTGSGIAASKPEPMDGKAAAPSPSDDTAAKRKEWIGRYMSVSYPLRKIKVNSSYGVRCDPFTGKKSRHNGIDLHARNDEVFAMLDGRVVKTGQDRRSGKYVILRHGDYTVSYCHLSRILISKGASVRPGEVVGITGSTGRSTGEHLHITVRYRKKYVNPLVLLDAIHNVKSQAIQHLSTL</sequence>
<dbReference type="InterPro" id="IPR050570">
    <property type="entry name" value="Cell_wall_metabolism_enzyme"/>
</dbReference>
<dbReference type="Proteomes" id="UP000886851">
    <property type="component" value="Unassembled WGS sequence"/>
</dbReference>
<evidence type="ECO:0000256" key="1">
    <source>
        <dbReference type="SAM" id="MobiDB-lite"/>
    </source>
</evidence>
<evidence type="ECO:0000313" key="5">
    <source>
        <dbReference type="Proteomes" id="UP000886851"/>
    </source>
</evidence>
<proteinExistence type="predicted"/>
<gene>
    <name evidence="4" type="ORF">H9824_09215</name>
</gene>
<evidence type="ECO:0000259" key="3">
    <source>
        <dbReference type="Pfam" id="PF01551"/>
    </source>
</evidence>
<feature type="chain" id="PRO_5038405523" evidence="2">
    <location>
        <begin position="23"/>
        <end position="224"/>
    </location>
</feature>
<dbReference type="Gene3D" id="2.70.70.10">
    <property type="entry name" value="Glucose Permease (Domain IIA)"/>
    <property type="match status" value="1"/>
</dbReference>
<evidence type="ECO:0000256" key="2">
    <source>
        <dbReference type="SAM" id="SignalP"/>
    </source>
</evidence>
<dbReference type="PANTHER" id="PTHR21666:SF270">
    <property type="entry name" value="MUREIN HYDROLASE ACTIVATOR ENVC"/>
    <property type="match status" value="1"/>
</dbReference>
<dbReference type="SUPFAM" id="SSF51261">
    <property type="entry name" value="Duplicated hybrid motif"/>
    <property type="match status" value="1"/>
</dbReference>
<comment type="caution">
    <text evidence="4">The sequence shown here is derived from an EMBL/GenBank/DDBJ whole genome shotgun (WGS) entry which is preliminary data.</text>
</comment>
<dbReference type="PANTHER" id="PTHR21666">
    <property type="entry name" value="PEPTIDASE-RELATED"/>
    <property type="match status" value="1"/>
</dbReference>
<keyword evidence="2" id="KW-0732">Signal</keyword>
<feature type="region of interest" description="Disordered" evidence="1">
    <location>
        <begin position="46"/>
        <end position="72"/>
    </location>
</feature>
<dbReference type="Pfam" id="PF01551">
    <property type="entry name" value="Peptidase_M23"/>
    <property type="match status" value="1"/>
</dbReference>
<reference evidence="4" key="2">
    <citation type="submission" date="2021-04" db="EMBL/GenBank/DDBJ databases">
        <authorList>
            <person name="Gilroy R."/>
        </authorList>
    </citation>
    <scope>NUCLEOTIDE SEQUENCE</scope>
    <source>
        <strain evidence="4">Gambia2-208</strain>
    </source>
</reference>